<keyword evidence="1" id="KW-0732">Signal</keyword>
<keyword evidence="3" id="KW-1185">Reference proteome</keyword>
<proteinExistence type="predicted"/>
<feature type="signal peptide" evidence="1">
    <location>
        <begin position="1"/>
        <end position="22"/>
    </location>
</feature>
<dbReference type="Proteomes" id="UP000217771">
    <property type="component" value="Unassembled WGS sequence"/>
</dbReference>
<evidence type="ECO:0000256" key="1">
    <source>
        <dbReference type="SAM" id="SignalP"/>
    </source>
</evidence>
<evidence type="ECO:0000313" key="2">
    <source>
        <dbReference type="EMBL" id="PAU73915.1"/>
    </source>
</evidence>
<evidence type="ECO:0000313" key="3">
    <source>
        <dbReference type="Proteomes" id="UP000217771"/>
    </source>
</evidence>
<gene>
    <name evidence="2" type="ORF">CK498_25245</name>
</gene>
<accession>A0A2A2ENG4</accession>
<dbReference type="Gene3D" id="2.60.120.380">
    <property type="match status" value="1"/>
</dbReference>
<dbReference type="RefSeq" id="WP_095623607.1">
    <property type="nucleotide sequence ID" value="NZ_NSKB01000021.1"/>
</dbReference>
<organism evidence="2 3">
    <name type="scientific">Halomonas salipaludis</name>
    <dbReference type="NCBI Taxonomy" id="2032625"/>
    <lineage>
        <taxon>Bacteria</taxon>
        <taxon>Pseudomonadati</taxon>
        <taxon>Pseudomonadota</taxon>
        <taxon>Gammaproteobacteria</taxon>
        <taxon>Oceanospirillales</taxon>
        <taxon>Halomonadaceae</taxon>
        <taxon>Halomonas</taxon>
    </lineage>
</organism>
<feature type="chain" id="PRO_5012019395" evidence="1">
    <location>
        <begin position="23"/>
        <end position="138"/>
    </location>
</feature>
<dbReference type="AlphaFoldDB" id="A0A2A2ENG4"/>
<dbReference type="EMBL" id="NSKB01000021">
    <property type="protein sequence ID" value="PAU73915.1"/>
    <property type="molecule type" value="Genomic_DNA"/>
</dbReference>
<protein>
    <submittedName>
        <fullName evidence="2">Uncharacterized protein</fullName>
    </submittedName>
</protein>
<sequence length="138" mass="15059">MKLKAIIFGMAVASMFSMPVLANMGASVQEMPVLERGVSPTQILANGHPKRFQVNIDQPTTLRVSSEHFAGVSSQGNQIKAILYDDTGNRVAEASSPRGHFQLQRQLQPGNYELEVSGWSLGGNAEALSNRYELHVAY</sequence>
<dbReference type="OrthoDB" id="6163346at2"/>
<comment type="caution">
    <text evidence="2">The sequence shown here is derived from an EMBL/GenBank/DDBJ whole genome shotgun (WGS) entry which is preliminary data.</text>
</comment>
<reference evidence="2 3" key="1">
    <citation type="submission" date="2017-08" db="EMBL/GenBank/DDBJ databases">
        <title>Halomonas alkalisoli sp. nov., isolated from saline alkaline soil.</title>
        <authorList>
            <person name="Wang D."/>
            <person name="Zhang G."/>
        </authorList>
    </citation>
    <scope>NUCLEOTIDE SEQUENCE [LARGE SCALE GENOMIC DNA]</scope>
    <source>
        <strain evidence="2 3">WRN001</strain>
    </source>
</reference>
<name>A0A2A2ENG4_9GAMM</name>